<dbReference type="Proteomes" id="UP000028828">
    <property type="component" value="Unassembled WGS sequence"/>
</dbReference>
<feature type="chain" id="PRO_5001809389" description="HECT-domain (Ubiquitin-transferase) domain-containing protein" evidence="2">
    <location>
        <begin position="22"/>
        <end position="1930"/>
    </location>
</feature>
<organism evidence="3 4">
    <name type="scientific">Toxoplasma gondii p89</name>
    <dbReference type="NCBI Taxonomy" id="943119"/>
    <lineage>
        <taxon>Eukaryota</taxon>
        <taxon>Sar</taxon>
        <taxon>Alveolata</taxon>
        <taxon>Apicomplexa</taxon>
        <taxon>Conoidasida</taxon>
        <taxon>Coccidia</taxon>
        <taxon>Eucoccidiorida</taxon>
        <taxon>Eimeriorina</taxon>
        <taxon>Sarcocystidae</taxon>
        <taxon>Toxoplasma</taxon>
    </lineage>
</organism>
<evidence type="ECO:0000256" key="2">
    <source>
        <dbReference type="SAM" id="SignalP"/>
    </source>
</evidence>
<feature type="compositionally biased region" description="Basic and acidic residues" evidence="1">
    <location>
        <begin position="950"/>
        <end position="986"/>
    </location>
</feature>
<name>A0A086KK50_TOXGO</name>
<comment type="caution">
    <text evidence="3">The sequence shown here is derived from an EMBL/GenBank/DDBJ whole genome shotgun (WGS) entry which is preliminary data.</text>
</comment>
<protein>
    <recommendedName>
        <fullName evidence="5">HECT-domain (Ubiquitin-transferase) domain-containing protein</fullName>
    </recommendedName>
</protein>
<feature type="compositionally biased region" description="Low complexity" evidence="1">
    <location>
        <begin position="1228"/>
        <end position="1238"/>
    </location>
</feature>
<reference evidence="3 4" key="1">
    <citation type="submission" date="2014-03" db="EMBL/GenBank/DDBJ databases">
        <authorList>
            <person name="Sibley D."/>
            <person name="Venepally P."/>
            <person name="Karamycheva S."/>
            <person name="Hadjithomas M."/>
            <person name="Khan A."/>
            <person name="Brunk B."/>
            <person name="Roos D."/>
            <person name="Caler E."/>
            <person name="Lorenzi H."/>
        </authorList>
    </citation>
    <scope>NUCLEOTIDE SEQUENCE [LARGE SCALE GENOMIC DNA]</scope>
    <source>
        <strain evidence="4">p89</strain>
    </source>
</reference>
<feature type="compositionally biased region" description="Basic and acidic residues" evidence="1">
    <location>
        <begin position="1461"/>
        <end position="1472"/>
    </location>
</feature>
<feature type="compositionally biased region" description="Acidic residues" evidence="1">
    <location>
        <begin position="679"/>
        <end position="699"/>
    </location>
</feature>
<accession>A0A086KK50</accession>
<feature type="compositionally biased region" description="Basic and acidic residues" evidence="1">
    <location>
        <begin position="1209"/>
        <end position="1227"/>
    </location>
</feature>
<feature type="region of interest" description="Disordered" evidence="1">
    <location>
        <begin position="676"/>
        <end position="701"/>
    </location>
</feature>
<feature type="compositionally biased region" description="Basic and acidic residues" evidence="1">
    <location>
        <begin position="472"/>
        <end position="484"/>
    </location>
</feature>
<evidence type="ECO:0008006" key="5">
    <source>
        <dbReference type="Google" id="ProtNLM"/>
    </source>
</evidence>
<feature type="region of interest" description="Disordered" evidence="1">
    <location>
        <begin position="850"/>
        <end position="1007"/>
    </location>
</feature>
<feature type="non-terminal residue" evidence="3">
    <location>
        <position position="1"/>
    </location>
</feature>
<feature type="compositionally biased region" description="Low complexity" evidence="1">
    <location>
        <begin position="270"/>
        <end position="282"/>
    </location>
</feature>
<feature type="compositionally biased region" description="Low complexity" evidence="1">
    <location>
        <begin position="1509"/>
        <end position="1535"/>
    </location>
</feature>
<feature type="compositionally biased region" description="Low complexity" evidence="1">
    <location>
        <begin position="1815"/>
        <end position="1828"/>
    </location>
</feature>
<evidence type="ECO:0000313" key="4">
    <source>
        <dbReference type="Proteomes" id="UP000028828"/>
    </source>
</evidence>
<feature type="region of interest" description="Disordered" evidence="1">
    <location>
        <begin position="1620"/>
        <end position="1711"/>
    </location>
</feature>
<keyword evidence="2" id="KW-0732">Signal</keyword>
<sequence length="1930" mass="207417">FLFVPLLVGLIWFEMFDITGGFCVSFACPQARNGPSLLACVLVERFVHSSVVNAVAVVLQQLSVSLSFYFPSVSSAVSILPTNSSAAAGVLAFMPSLSGAQFIPPSSFPLLLAASHFDEDATLPAYIRAILLCPAAAPFLERVKGPVLLSQLDRLAAIGRELVGGATEPCCGNAEEETQREERGKDTTGNTSIERGRAPQGRTASKRFEEKRDLQPAGGRPRASGYEDDNRDTFGDAFDGDACDARFCEDREKPQRELGTQNEHEEKPTSAGGRVSSRSLSSTRRDGSFFSLPPPAVSESACSSHSLSSRSLRSGTVPEGPRQAQLAADLSWTFQELQIAAAAALAACESGSVSSPLRFCAPRLTSRLMLRARAQQCMVAVVSDPAFFLALLVDLIQQRKGQQRREDSFQEAGTSERCRRTAFGSFSARPRKNSKNSLISGQGVAGYFSRSSPAVGRRREIPRKGAQGPRQEGGERRRREEGRATQRNAFILGERRRSIAEVLQVLERRRRREGVFVGVPAHSSLNARRHASNFRRQRASKHPHNACLSSSICGFPSCFSFPGDELERVSVEFGPSSGPSSGAVLIQRDVEIHSYLHGQALRVRSAPSLPNRTAELVQRLPLLLLLSHPQLVPLLPDFLQDSWPLNADALQLAGDAGHLQALTDAAVAAATASAGGSFLEDEREEGPEARAEEEEEDLGDRDAFFLTRPTKCIGQTPFRSDGEPERETAAEVVETAAEVVETAAEGSLSRFSSSPSCRSSTLLIEHASWADPFRLPMRNAPIFPPIFEALSTAGHEAEEGAEEKAFVEASATAAAVAACAALNAPPEATVKAVAEARAWSSRRLLRRIQSRQRRASSSDSHTASWAPTGVSTALATPRGGPGLAFLLGKRPLGSPSDTARDRSQLSSSSEAGDKRGDENSENALEDRSRRGGADTVFEGRLEASRASPARRPEGVETLPRKDDAVGPFYDERSPIAFEKPRKDFERSPPSASPASPTTVAGMFAPEKGDASRSSASFFSSRFSARSYAASSPRWLLGVESFQPHMVGSKGLSIALLQQSPIRGCLSATAAVPFDAFERTLRHSVNREARRKLQQIISALDLSGDMEKLRRSRNAAKAAATAARAGAAVARAMGQEAPDGALAASAVAGGETVFLHTVLQLERLLKRARHLVRSLHLPPDAFRDLYLFSNSPDGAEGEAGRRTAGPARETGPRGRREAERREGERSEAAAETAAEPGSSYRGEGRESERARDGRGKERGDEARGSRRRSMTAPETARGDRETGRQAAETARCEERGASDDGRTKARQAEEQRRIKHRQAKLKSLLQQNPEHLWNCVKNVWCTIFSPSVVLALQRAQLRFSQIRIAVILQLVDGICEASFLCRTDIGSLYSRTPREQAADPSLRLSHICDEKSRSRGRWPEGPVSLRASAGTGRKPHTPRNAPAASETAEGYHESSTGSGTKETLRHPHGDRSESPGGAHKGSSATTEETEARKPHPGWLERTPHIGDTFSSPRSLRSLSGSESPRSSGEAGPSSCECSPCGCPEIRELYGEVTLGLGLAPRELLEGAVASPGEPLLFRARYTADPPFGASLWGAGGDCGGTVRRPEEGPGASADAVGVLREQSAREEQAEEKEENGQATREGSQEGRGREGLLSSGWTREATPSSARGVHASSTSGVRFSLESETPQMSRMSWSPLDRDESGQEPSAAVRSRGSSCASLASSAGQASRPPSRCLCCRALSEACRCTETRTGSRVAPPRVERFPSASTLLRCPSACILVSADLNVEGLETMMAVDGVMACIQHQENAKCHLVEPQDSRASSASSPQSGESPLRPATPAALPVGGTVPQRWRVEYRQEKWISDQTWRDARLLQAAAVAVEAEKALGFPQVVHGMWVRSAGGGATCGAGDALVLLSSRCVPAVQQEAVEETRML</sequence>
<dbReference type="EMBL" id="AEYI02000831">
    <property type="protein sequence ID" value="KFG44768.1"/>
    <property type="molecule type" value="Genomic_DNA"/>
</dbReference>
<feature type="region of interest" description="Disordered" evidence="1">
    <location>
        <begin position="252"/>
        <end position="303"/>
    </location>
</feature>
<feature type="compositionally biased region" description="Polar residues" evidence="1">
    <location>
        <begin position="861"/>
        <end position="874"/>
    </location>
</feature>
<feature type="region of interest" description="Disordered" evidence="1">
    <location>
        <begin position="1392"/>
        <end position="1536"/>
    </location>
</feature>
<feature type="compositionally biased region" description="Low complexity" evidence="1">
    <location>
        <begin position="987"/>
        <end position="996"/>
    </location>
</feature>
<gene>
    <name evidence="3" type="ORF">TGP89_286270B</name>
</gene>
<feature type="compositionally biased region" description="Basic and acidic residues" evidence="1">
    <location>
        <begin position="252"/>
        <end position="268"/>
    </location>
</feature>
<evidence type="ECO:0000256" key="1">
    <source>
        <dbReference type="SAM" id="MobiDB-lite"/>
    </source>
</evidence>
<feature type="region of interest" description="Disordered" evidence="1">
    <location>
        <begin position="449"/>
        <end position="485"/>
    </location>
</feature>
<feature type="compositionally biased region" description="Basic and acidic residues" evidence="1">
    <location>
        <begin position="1241"/>
        <end position="1263"/>
    </location>
</feature>
<dbReference type="VEuPathDB" id="ToxoDB:TGP89_286270B"/>
<feature type="compositionally biased region" description="Basic and acidic residues" evidence="1">
    <location>
        <begin position="911"/>
        <end position="943"/>
    </location>
</feature>
<dbReference type="OrthoDB" id="347960at2759"/>
<feature type="region of interest" description="Disordered" evidence="1">
    <location>
        <begin position="1191"/>
        <end position="1312"/>
    </location>
</feature>
<feature type="region of interest" description="Disordered" evidence="1">
    <location>
        <begin position="167"/>
        <end position="235"/>
    </location>
</feature>
<feature type="compositionally biased region" description="Polar residues" evidence="1">
    <location>
        <begin position="1654"/>
        <end position="1691"/>
    </location>
</feature>
<feature type="region of interest" description="Disordered" evidence="1">
    <location>
        <begin position="1810"/>
        <end position="1841"/>
    </location>
</feature>
<proteinExistence type="predicted"/>
<feature type="signal peptide" evidence="2">
    <location>
        <begin position="1"/>
        <end position="21"/>
    </location>
</feature>
<feature type="compositionally biased region" description="Basic and acidic residues" evidence="1">
    <location>
        <begin position="1289"/>
        <end position="1311"/>
    </location>
</feature>
<evidence type="ECO:0000313" key="3">
    <source>
        <dbReference type="EMBL" id="KFG44768.1"/>
    </source>
</evidence>